<dbReference type="AlphaFoldDB" id="A0AA41SXK1"/>
<name>A0AA41SXK1_SCICA</name>
<evidence type="ECO:0000256" key="1">
    <source>
        <dbReference type="SAM" id="MobiDB-lite"/>
    </source>
</evidence>
<keyword evidence="3" id="KW-1185">Reference proteome</keyword>
<evidence type="ECO:0000313" key="2">
    <source>
        <dbReference type="EMBL" id="MBZ3876840.1"/>
    </source>
</evidence>
<proteinExistence type="predicted"/>
<protein>
    <submittedName>
        <fullName evidence="2">RNA-binding protein 20</fullName>
    </submittedName>
</protein>
<feature type="region of interest" description="Disordered" evidence="1">
    <location>
        <begin position="1"/>
        <end position="55"/>
    </location>
</feature>
<evidence type="ECO:0000313" key="3">
    <source>
        <dbReference type="Proteomes" id="UP001166674"/>
    </source>
</evidence>
<organism evidence="2 3">
    <name type="scientific">Sciurus carolinensis</name>
    <name type="common">Eastern gray squirrel</name>
    <dbReference type="NCBI Taxonomy" id="30640"/>
    <lineage>
        <taxon>Eukaryota</taxon>
        <taxon>Metazoa</taxon>
        <taxon>Chordata</taxon>
        <taxon>Craniata</taxon>
        <taxon>Vertebrata</taxon>
        <taxon>Euteleostomi</taxon>
        <taxon>Mammalia</taxon>
        <taxon>Eutheria</taxon>
        <taxon>Euarchontoglires</taxon>
        <taxon>Glires</taxon>
        <taxon>Rodentia</taxon>
        <taxon>Sciuromorpha</taxon>
        <taxon>Sciuridae</taxon>
        <taxon>Sciurinae</taxon>
        <taxon>Sciurini</taxon>
        <taxon>Sciurus</taxon>
    </lineage>
</organism>
<sequence length="112" mass="11813">MVLAAPMSQDADPSGPEQPDRDACVVPGAQASPAPPGPRGMQPPPPPPPQAGLPQIIQNPYLFQGAFLDPEQGEESVISLQYLPHASKKTPQAGPVPSTWQLHTYEVLDAVC</sequence>
<accession>A0AA41SXK1</accession>
<gene>
    <name evidence="2" type="ORF">SUZIE_139925</name>
</gene>
<feature type="compositionally biased region" description="Pro residues" evidence="1">
    <location>
        <begin position="33"/>
        <end position="51"/>
    </location>
</feature>
<dbReference type="EMBL" id="JAATJV010285100">
    <property type="protein sequence ID" value="MBZ3876840.1"/>
    <property type="molecule type" value="Genomic_DNA"/>
</dbReference>
<comment type="caution">
    <text evidence="2">The sequence shown here is derived from an EMBL/GenBank/DDBJ whole genome shotgun (WGS) entry which is preliminary data.</text>
</comment>
<dbReference type="Proteomes" id="UP001166674">
    <property type="component" value="Unassembled WGS sequence"/>
</dbReference>
<reference evidence="2" key="1">
    <citation type="submission" date="2020-03" db="EMBL/GenBank/DDBJ databases">
        <title>Studies in the Genomics of Life Span.</title>
        <authorList>
            <person name="Glass D."/>
        </authorList>
    </citation>
    <scope>NUCLEOTIDE SEQUENCE</scope>
    <source>
        <strain evidence="2">SUZIE</strain>
        <tissue evidence="2">Muscle</tissue>
    </source>
</reference>